<comment type="caution">
    <text evidence="1">The sequence shown here is derived from an EMBL/GenBank/DDBJ whole genome shotgun (WGS) entry which is preliminary data.</text>
</comment>
<evidence type="ECO:0000313" key="1">
    <source>
        <dbReference type="EMBL" id="KAK3579208.1"/>
    </source>
</evidence>
<reference evidence="1" key="2">
    <citation type="journal article" date="2021" name="Genome Biol. Evol.">
        <title>Developing a high-quality reference genome for a parasitic bivalve with doubly uniparental inheritance (Bivalvia: Unionida).</title>
        <authorList>
            <person name="Smith C.H."/>
        </authorList>
    </citation>
    <scope>NUCLEOTIDE SEQUENCE</scope>
    <source>
        <strain evidence="1">CHS0354</strain>
        <tissue evidence="1">Mantle</tissue>
    </source>
</reference>
<keyword evidence="2" id="KW-1185">Reference proteome</keyword>
<feature type="non-terminal residue" evidence="1">
    <location>
        <position position="73"/>
    </location>
</feature>
<protein>
    <submittedName>
        <fullName evidence="1">Uncharacterized protein</fullName>
    </submittedName>
</protein>
<name>A0AAE0VI68_9BIVA</name>
<evidence type="ECO:0000313" key="2">
    <source>
        <dbReference type="Proteomes" id="UP001195483"/>
    </source>
</evidence>
<gene>
    <name evidence="1" type="ORF">CHS0354_022753</name>
</gene>
<proteinExistence type="predicted"/>
<dbReference type="Proteomes" id="UP001195483">
    <property type="component" value="Unassembled WGS sequence"/>
</dbReference>
<reference evidence="1" key="3">
    <citation type="submission" date="2023-05" db="EMBL/GenBank/DDBJ databases">
        <authorList>
            <person name="Smith C.H."/>
        </authorList>
    </citation>
    <scope>NUCLEOTIDE SEQUENCE</scope>
    <source>
        <strain evidence="1">CHS0354</strain>
        <tissue evidence="1">Mantle</tissue>
    </source>
</reference>
<organism evidence="1 2">
    <name type="scientific">Potamilus streckersoni</name>
    <dbReference type="NCBI Taxonomy" id="2493646"/>
    <lineage>
        <taxon>Eukaryota</taxon>
        <taxon>Metazoa</taxon>
        <taxon>Spiralia</taxon>
        <taxon>Lophotrochozoa</taxon>
        <taxon>Mollusca</taxon>
        <taxon>Bivalvia</taxon>
        <taxon>Autobranchia</taxon>
        <taxon>Heteroconchia</taxon>
        <taxon>Palaeoheterodonta</taxon>
        <taxon>Unionida</taxon>
        <taxon>Unionoidea</taxon>
        <taxon>Unionidae</taxon>
        <taxon>Ambleminae</taxon>
        <taxon>Lampsilini</taxon>
        <taxon>Potamilus</taxon>
    </lineage>
</organism>
<dbReference type="EMBL" id="JAEAOA010001383">
    <property type="protein sequence ID" value="KAK3579208.1"/>
    <property type="molecule type" value="Genomic_DNA"/>
</dbReference>
<sequence length="73" mass="8268">MHENASGLQSQKPQSDFDTGLFYIPKLQSDFDSGLFYISMLRGVGDDLRLFYILDPKGGGSIQNYFTSWIPKD</sequence>
<reference evidence="1" key="1">
    <citation type="journal article" date="2021" name="Genome Biol. Evol.">
        <title>A High-Quality Reference Genome for a Parasitic Bivalve with Doubly Uniparental Inheritance (Bivalvia: Unionida).</title>
        <authorList>
            <person name="Smith C.H."/>
        </authorList>
    </citation>
    <scope>NUCLEOTIDE SEQUENCE</scope>
    <source>
        <strain evidence="1">CHS0354</strain>
    </source>
</reference>
<accession>A0AAE0VI68</accession>
<dbReference type="AlphaFoldDB" id="A0AAE0VI68"/>